<dbReference type="InterPro" id="IPR003779">
    <property type="entry name" value="CMD-like"/>
</dbReference>
<keyword evidence="2" id="KW-0560">Oxidoreductase</keyword>
<dbReference type="NCBIfam" id="TIGR00778">
    <property type="entry name" value="ahpD_dom"/>
    <property type="match status" value="1"/>
</dbReference>
<keyword evidence="2" id="KW-0575">Peroxidase</keyword>
<comment type="caution">
    <text evidence="2">The sequence shown here is derived from an EMBL/GenBank/DDBJ whole genome shotgun (WGS) entry which is preliminary data.</text>
</comment>
<dbReference type="Pfam" id="PF02627">
    <property type="entry name" value="CMD"/>
    <property type="match status" value="1"/>
</dbReference>
<feature type="domain" description="Carboxymuconolactone decarboxylase-like" evidence="1">
    <location>
        <begin position="23"/>
        <end position="101"/>
    </location>
</feature>
<dbReference type="InterPro" id="IPR004675">
    <property type="entry name" value="AhpD_core"/>
</dbReference>
<dbReference type="EMBL" id="JPWF01000015">
    <property type="protein sequence ID" value="RCK32391.1"/>
    <property type="molecule type" value="Genomic_DNA"/>
</dbReference>
<dbReference type="InterPro" id="IPR029032">
    <property type="entry name" value="AhpD-like"/>
</dbReference>
<sequence>MHNWNEYRGQVLSGVGEVAKLSPDTVKGYATIGGAGAKTGHLDAKTRELIALAVAISLRCDGCITVHSAEAAKLGVSKEEIAEALSVAISVNAGAALVYTTRTLDAFDAVTETRD</sequence>
<dbReference type="Gene3D" id="1.20.1290.10">
    <property type="entry name" value="AhpD-like"/>
    <property type="match status" value="1"/>
</dbReference>
<evidence type="ECO:0000259" key="1">
    <source>
        <dbReference type="Pfam" id="PF02627"/>
    </source>
</evidence>
<evidence type="ECO:0000313" key="3">
    <source>
        <dbReference type="Proteomes" id="UP000253226"/>
    </source>
</evidence>
<dbReference type="SUPFAM" id="SSF69118">
    <property type="entry name" value="AhpD-like"/>
    <property type="match status" value="1"/>
</dbReference>
<protein>
    <submittedName>
        <fullName evidence="2">Alkylhydroperoxidase</fullName>
    </submittedName>
</protein>
<evidence type="ECO:0000313" key="2">
    <source>
        <dbReference type="EMBL" id="RCK32391.1"/>
    </source>
</evidence>
<dbReference type="Proteomes" id="UP000253226">
    <property type="component" value="Unassembled WGS sequence"/>
</dbReference>
<name>A0A367W2I1_9PROT</name>
<gene>
    <name evidence="2" type="ORF">TH19_19070</name>
</gene>
<accession>A0A367W2I1</accession>
<dbReference type="AlphaFoldDB" id="A0A367W2I1"/>
<dbReference type="OrthoDB" id="1683318at2"/>
<dbReference type="RefSeq" id="WP_114103881.1">
    <property type="nucleotide sequence ID" value="NZ_JPWF01000015.1"/>
</dbReference>
<dbReference type="PANTHER" id="PTHR33930">
    <property type="entry name" value="ALKYL HYDROPEROXIDE REDUCTASE AHPD"/>
    <property type="match status" value="1"/>
</dbReference>
<dbReference type="GO" id="GO:0051920">
    <property type="term" value="F:peroxiredoxin activity"/>
    <property type="evidence" value="ECO:0007669"/>
    <property type="project" value="InterPro"/>
</dbReference>
<reference evidence="2 3" key="1">
    <citation type="submission" date="2014-07" db="EMBL/GenBank/DDBJ databases">
        <title>Draft genome sequence of Thalassospira profundimaris 35.</title>
        <authorList>
            <person name="Lai Q."/>
            <person name="Shao Z."/>
        </authorList>
    </citation>
    <scope>NUCLEOTIDE SEQUENCE [LARGE SCALE GENOMIC DNA]</scope>
    <source>
        <strain evidence="2 3">35</strain>
    </source>
</reference>
<proteinExistence type="predicted"/>
<organism evidence="2 3">
    <name type="scientific">Thalassospira profundimaris</name>
    <dbReference type="NCBI Taxonomy" id="502049"/>
    <lineage>
        <taxon>Bacteria</taxon>
        <taxon>Pseudomonadati</taxon>
        <taxon>Pseudomonadota</taxon>
        <taxon>Alphaproteobacteria</taxon>
        <taxon>Rhodospirillales</taxon>
        <taxon>Thalassospiraceae</taxon>
        <taxon>Thalassospira</taxon>
    </lineage>
</organism>
<dbReference type="PANTHER" id="PTHR33930:SF2">
    <property type="entry name" value="BLR3452 PROTEIN"/>
    <property type="match status" value="1"/>
</dbReference>